<sequence>MNNLKQKINYYFPVIIFFVLSLISWELIVRFLEIKSWILPAPSAIFMEIINTRSLLIQHSFRTLFEAIGGLTISALAGLLVGAIIFRFKILARTLYPLMVISQTVPIVVLIPLLVIWFGFGILPKLLIVILACFFPVAVNTVDGLNQADQAKINLLKAMGASTWQIFLKLRVPTALPMIFSGLKISATYSVMAAVVAEWMGSDLGLGVFIVRSSNSYLTSRVFAGIALVSLFSIILFQLVNFLEKIIIPGPKKKKEEI</sequence>
<accession>E3DN50</accession>
<protein>
    <submittedName>
        <fullName evidence="9">Binding-protein-dependent transport systems inner membrane component</fullName>
    </submittedName>
</protein>
<feature type="transmembrane region" description="Helical" evidence="7">
    <location>
        <begin position="222"/>
        <end position="243"/>
    </location>
</feature>
<reference evidence="9 10" key="2">
    <citation type="journal article" date="2011" name="Stand. Genomic Sci.">
        <title>Complete genome sequence of the extremely halophilic Halanaerobium praevalens type strain (GSL).</title>
        <authorList>
            <person name="Ivanova N."/>
            <person name="Sikorski J."/>
            <person name="Chertkov O."/>
            <person name="Nolan M."/>
            <person name="Lucas S."/>
            <person name="Hammon N."/>
            <person name="Deshpande S."/>
            <person name="Cheng J.F."/>
            <person name="Tapia R."/>
            <person name="Han C."/>
            <person name="Goodwin L."/>
            <person name="Pitluck S."/>
            <person name="Huntemann M."/>
            <person name="Liolios K."/>
            <person name="Pagani I."/>
            <person name="Mavromatis K."/>
            <person name="Ovchinikova G."/>
            <person name="Pati A."/>
            <person name="Chen A."/>
            <person name="Palaniappan K."/>
            <person name="Land M."/>
            <person name="Hauser L."/>
            <person name="Brambilla E.M."/>
            <person name="Kannan K.P."/>
            <person name="Rohde M."/>
            <person name="Tindall B.J."/>
            <person name="Goker M."/>
            <person name="Detter J.C."/>
            <person name="Woyke T."/>
            <person name="Bristow J."/>
            <person name="Eisen J.A."/>
            <person name="Markowitz V."/>
            <person name="Hugenholtz P."/>
            <person name="Kyrpides N.C."/>
            <person name="Klenk H.P."/>
            <person name="Lapidus A."/>
        </authorList>
    </citation>
    <scope>NUCLEOTIDE SEQUENCE [LARGE SCALE GENOMIC DNA]</scope>
    <source>
        <strain evidence="10">ATCC 33744 / DSM 2228 / GSL</strain>
    </source>
</reference>
<feature type="transmembrane region" description="Helical" evidence="7">
    <location>
        <begin position="126"/>
        <end position="145"/>
    </location>
</feature>
<evidence type="ECO:0000256" key="1">
    <source>
        <dbReference type="ARBA" id="ARBA00004651"/>
    </source>
</evidence>
<organism evidence="9 10">
    <name type="scientific">Halanaerobium praevalens (strain ATCC 33744 / DSM 2228 / GSL)</name>
    <dbReference type="NCBI Taxonomy" id="572479"/>
    <lineage>
        <taxon>Bacteria</taxon>
        <taxon>Bacillati</taxon>
        <taxon>Bacillota</taxon>
        <taxon>Clostridia</taxon>
        <taxon>Halanaerobiales</taxon>
        <taxon>Halanaerobiaceae</taxon>
        <taxon>Halanaerobium</taxon>
    </lineage>
</organism>
<keyword evidence="6 7" id="KW-0472">Membrane</keyword>
<comment type="similarity">
    <text evidence="7">Belongs to the binding-protein-dependent transport system permease family.</text>
</comment>
<dbReference type="OrthoDB" id="9804353at2"/>
<dbReference type="PROSITE" id="PS50928">
    <property type="entry name" value="ABC_TM1"/>
    <property type="match status" value="1"/>
</dbReference>
<keyword evidence="2 7" id="KW-0813">Transport</keyword>
<evidence type="ECO:0000256" key="4">
    <source>
        <dbReference type="ARBA" id="ARBA00022692"/>
    </source>
</evidence>
<proteinExistence type="inferred from homology"/>
<dbReference type="CDD" id="cd06261">
    <property type="entry name" value="TM_PBP2"/>
    <property type="match status" value="1"/>
</dbReference>
<feature type="domain" description="ABC transmembrane type-1" evidence="8">
    <location>
        <begin position="60"/>
        <end position="244"/>
    </location>
</feature>
<dbReference type="GO" id="GO:0055085">
    <property type="term" value="P:transmembrane transport"/>
    <property type="evidence" value="ECO:0007669"/>
    <property type="project" value="InterPro"/>
</dbReference>
<gene>
    <name evidence="9" type="ordered locus">Hprae_0299</name>
</gene>
<dbReference type="eggNOG" id="COG0600">
    <property type="taxonomic scope" value="Bacteria"/>
</dbReference>
<keyword evidence="4 7" id="KW-0812">Transmembrane</keyword>
<dbReference type="Pfam" id="PF00528">
    <property type="entry name" value="BPD_transp_1"/>
    <property type="match status" value="1"/>
</dbReference>
<keyword evidence="10" id="KW-1185">Reference proteome</keyword>
<dbReference type="PATRIC" id="fig|572479.3.peg.302"/>
<dbReference type="GO" id="GO:0005886">
    <property type="term" value="C:plasma membrane"/>
    <property type="evidence" value="ECO:0007669"/>
    <property type="project" value="UniProtKB-SubCell"/>
</dbReference>
<dbReference type="InterPro" id="IPR000515">
    <property type="entry name" value="MetI-like"/>
</dbReference>
<evidence type="ECO:0000256" key="3">
    <source>
        <dbReference type="ARBA" id="ARBA00022475"/>
    </source>
</evidence>
<name>E3DN50_HALPG</name>
<evidence type="ECO:0000256" key="7">
    <source>
        <dbReference type="RuleBase" id="RU363032"/>
    </source>
</evidence>
<comment type="subcellular location">
    <subcellularLocation>
        <location evidence="1 7">Cell membrane</location>
        <topology evidence="1 7">Multi-pass membrane protein</topology>
    </subcellularLocation>
</comment>
<dbReference type="InterPro" id="IPR035906">
    <property type="entry name" value="MetI-like_sf"/>
</dbReference>
<evidence type="ECO:0000256" key="6">
    <source>
        <dbReference type="ARBA" id="ARBA00023136"/>
    </source>
</evidence>
<feature type="transmembrane region" description="Helical" evidence="7">
    <location>
        <begin position="98"/>
        <end position="120"/>
    </location>
</feature>
<dbReference type="Proteomes" id="UP000006866">
    <property type="component" value="Chromosome"/>
</dbReference>
<evidence type="ECO:0000313" key="9">
    <source>
        <dbReference type="EMBL" id="ADO76456.1"/>
    </source>
</evidence>
<evidence type="ECO:0000313" key="10">
    <source>
        <dbReference type="Proteomes" id="UP000006866"/>
    </source>
</evidence>
<feature type="transmembrane region" description="Helical" evidence="7">
    <location>
        <begin position="12"/>
        <end position="32"/>
    </location>
</feature>
<evidence type="ECO:0000256" key="2">
    <source>
        <dbReference type="ARBA" id="ARBA00022448"/>
    </source>
</evidence>
<evidence type="ECO:0000256" key="5">
    <source>
        <dbReference type="ARBA" id="ARBA00022989"/>
    </source>
</evidence>
<feature type="transmembrane region" description="Helical" evidence="7">
    <location>
        <begin position="189"/>
        <end position="210"/>
    </location>
</feature>
<dbReference type="PANTHER" id="PTHR30151:SF20">
    <property type="entry name" value="ABC TRANSPORTER PERMEASE PROTEIN HI_0355-RELATED"/>
    <property type="match status" value="1"/>
</dbReference>
<keyword evidence="3" id="KW-1003">Cell membrane</keyword>
<dbReference type="AlphaFoldDB" id="E3DN50"/>
<dbReference type="KEGG" id="hpk:Hprae_0299"/>
<keyword evidence="5 7" id="KW-1133">Transmembrane helix</keyword>
<dbReference type="Gene3D" id="1.10.3720.10">
    <property type="entry name" value="MetI-like"/>
    <property type="match status" value="1"/>
</dbReference>
<dbReference type="SUPFAM" id="SSF161098">
    <property type="entry name" value="MetI-like"/>
    <property type="match status" value="1"/>
</dbReference>
<feature type="transmembrane region" description="Helical" evidence="7">
    <location>
        <begin position="64"/>
        <end position="86"/>
    </location>
</feature>
<dbReference type="STRING" id="572479.Hprae_0299"/>
<evidence type="ECO:0000259" key="8">
    <source>
        <dbReference type="PROSITE" id="PS50928"/>
    </source>
</evidence>
<reference evidence="10" key="1">
    <citation type="submission" date="2010-10" db="EMBL/GenBank/DDBJ databases">
        <title>The complete genome of Halanaerobium praevalens DSM 2228.</title>
        <authorList>
            <consortium name="US DOE Joint Genome Institute (JGI-PGF)"/>
            <person name="Lucas S."/>
            <person name="Copeland A."/>
            <person name="Lapidus A."/>
            <person name="Glavina del Rio T."/>
            <person name="Dalin E."/>
            <person name="Tice H."/>
            <person name="Bruce D."/>
            <person name="Goodwin L."/>
            <person name="Pitluck S."/>
            <person name="Kyrpides N."/>
            <person name="Mavromatis K."/>
            <person name="Ivanova N."/>
            <person name="Ovchinnikova G."/>
            <person name="Chertkov O."/>
            <person name="Detter J.C."/>
            <person name="Han C."/>
            <person name="Larimer F."/>
            <person name="Land M."/>
            <person name="Hauser L."/>
            <person name="Markowitz V."/>
            <person name="Cheng J.-F."/>
            <person name="Hugenholtz P."/>
            <person name="Woyke T."/>
            <person name="Wu D."/>
            <person name="Tindall B."/>
            <person name="Pomrenke H.G."/>
            <person name="Brambilla E."/>
            <person name="Klenk H.-P."/>
            <person name="Eisen J.A."/>
        </authorList>
    </citation>
    <scope>NUCLEOTIDE SEQUENCE [LARGE SCALE GENOMIC DNA]</scope>
    <source>
        <strain evidence="10">ATCC 33744 / DSM 2228 / GSL</strain>
    </source>
</reference>
<dbReference type="HOGENOM" id="CLU_046113_2_1_9"/>
<dbReference type="PANTHER" id="PTHR30151">
    <property type="entry name" value="ALKANE SULFONATE ABC TRANSPORTER-RELATED, MEMBRANE SUBUNIT"/>
    <property type="match status" value="1"/>
</dbReference>
<dbReference type="EMBL" id="CP002175">
    <property type="protein sequence ID" value="ADO76456.1"/>
    <property type="molecule type" value="Genomic_DNA"/>
</dbReference>